<dbReference type="AlphaFoldDB" id="A0AAV8UJ78"/>
<proteinExistence type="predicted"/>
<reference evidence="1 2" key="1">
    <citation type="journal article" date="2023" name="Nat. Commun.">
        <title>Origin of minicircular mitochondrial genomes in red algae.</title>
        <authorList>
            <person name="Lee Y."/>
            <person name="Cho C.H."/>
            <person name="Lee Y.M."/>
            <person name="Park S.I."/>
            <person name="Yang J.H."/>
            <person name="West J.A."/>
            <person name="Bhattacharya D."/>
            <person name="Yoon H.S."/>
        </authorList>
    </citation>
    <scope>NUCLEOTIDE SEQUENCE [LARGE SCALE GENOMIC DNA]</scope>
    <source>
        <strain evidence="1 2">CCMP1338</strain>
        <tissue evidence="1">Whole cell</tissue>
    </source>
</reference>
<dbReference type="EMBL" id="JAMWBK010000011">
    <property type="protein sequence ID" value="KAJ8901501.1"/>
    <property type="molecule type" value="Genomic_DNA"/>
</dbReference>
<organism evidence="1 2">
    <name type="scientific">Rhodosorus marinus</name>
    <dbReference type="NCBI Taxonomy" id="101924"/>
    <lineage>
        <taxon>Eukaryota</taxon>
        <taxon>Rhodophyta</taxon>
        <taxon>Stylonematophyceae</taxon>
        <taxon>Stylonematales</taxon>
        <taxon>Stylonemataceae</taxon>
        <taxon>Rhodosorus</taxon>
    </lineage>
</organism>
<keyword evidence="2" id="KW-1185">Reference proteome</keyword>
<sequence>MASTADSMVSMNGYFRMKDVKKSEAKTLINSFLREIKKQPFVKFHGFSVTYDDGVVAWNDRTKTAEDCIAHLETISELIAKIFNVEMYERIEVSASAQEIQKLKDNNDLNDMGAHYFVVQGEGNKRKTSSVVVMGRTYRGGCRYCSSHSIVLVPYPDTSYYDEVTFCRRINRH</sequence>
<name>A0AAV8UJ78_9RHOD</name>
<evidence type="ECO:0000313" key="1">
    <source>
        <dbReference type="EMBL" id="KAJ8901501.1"/>
    </source>
</evidence>
<evidence type="ECO:0000313" key="2">
    <source>
        <dbReference type="Proteomes" id="UP001157974"/>
    </source>
</evidence>
<protein>
    <submittedName>
        <fullName evidence="1">Uncharacterized protein</fullName>
    </submittedName>
</protein>
<comment type="caution">
    <text evidence="1">The sequence shown here is derived from an EMBL/GenBank/DDBJ whole genome shotgun (WGS) entry which is preliminary data.</text>
</comment>
<accession>A0AAV8UJ78</accession>
<gene>
    <name evidence="1" type="ORF">NDN08_007346</name>
</gene>
<dbReference type="Proteomes" id="UP001157974">
    <property type="component" value="Unassembled WGS sequence"/>
</dbReference>